<proteinExistence type="predicted"/>
<accession>A0A060TEP6</accession>
<organism evidence="1">
    <name type="scientific">Blastobotrys adeninivorans</name>
    <name type="common">Yeast</name>
    <name type="synonym">Arxula adeninivorans</name>
    <dbReference type="NCBI Taxonomy" id="409370"/>
    <lineage>
        <taxon>Eukaryota</taxon>
        <taxon>Fungi</taxon>
        <taxon>Dikarya</taxon>
        <taxon>Ascomycota</taxon>
        <taxon>Saccharomycotina</taxon>
        <taxon>Dipodascomycetes</taxon>
        <taxon>Dipodascales</taxon>
        <taxon>Trichomonascaceae</taxon>
        <taxon>Blastobotrys</taxon>
    </lineage>
</organism>
<reference evidence="1" key="2">
    <citation type="submission" date="2014-06" db="EMBL/GenBank/DDBJ databases">
        <title>The complete genome of Blastobotrys (Arxula) adeninivorans LS3 - a yeast of biotechnological interest.</title>
        <authorList>
            <person name="Kunze G."/>
            <person name="Gaillardin C."/>
            <person name="Czernicka M."/>
            <person name="Durrens P."/>
            <person name="Martin T."/>
            <person name="Boer E."/>
            <person name="Gabaldon T."/>
            <person name="Cruz J."/>
            <person name="Talla E."/>
            <person name="Marck C."/>
            <person name="Goffeau A."/>
            <person name="Barbe V."/>
            <person name="Baret P."/>
            <person name="Baronian K."/>
            <person name="Beier S."/>
            <person name="Bleykasten C."/>
            <person name="Bode R."/>
            <person name="Casaregola S."/>
            <person name="Despons L."/>
            <person name="Fairhead C."/>
            <person name="Giersberg M."/>
            <person name="Gierski P."/>
            <person name="Hahnel U."/>
            <person name="Hartmann A."/>
            <person name="Jankowska D."/>
            <person name="Jubin C."/>
            <person name="Jung P."/>
            <person name="Lafontaine I."/>
            <person name="Leh-Louis V."/>
            <person name="Lemaire M."/>
            <person name="Marcet-Houben M."/>
            <person name="Mascher M."/>
            <person name="Morel G."/>
            <person name="Richard G.-F."/>
            <person name="Riechen J."/>
            <person name="Sacerdot C."/>
            <person name="Sarkar A."/>
            <person name="Savel G."/>
            <person name="Schacherer J."/>
            <person name="Sherman D."/>
            <person name="Straub M.-L."/>
            <person name="Stein N."/>
            <person name="Thierry A."/>
            <person name="Trautwein-Schult A."/>
            <person name="Westhof E."/>
            <person name="Worch S."/>
            <person name="Dujon B."/>
            <person name="Souciet J.-L."/>
            <person name="Wincker P."/>
            <person name="Scholz U."/>
            <person name="Neuveglise N."/>
        </authorList>
    </citation>
    <scope>NUCLEOTIDE SEQUENCE</scope>
    <source>
        <strain evidence="1">LS3</strain>
    </source>
</reference>
<name>A0A060TEP6_BLAAD</name>
<dbReference type="EMBL" id="HG937694">
    <property type="protein sequence ID" value="CDP37656.1"/>
    <property type="molecule type" value="Genomic_DNA"/>
</dbReference>
<reference evidence="1" key="1">
    <citation type="submission" date="2014-02" db="EMBL/GenBank/DDBJ databases">
        <authorList>
            <person name="Genoscope - CEA"/>
        </authorList>
    </citation>
    <scope>NUCLEOTIDE SEQUENCE</scope>
    <source>
        <strain evidence="1">LS3</strain>
    </source>
</reference>
<dbReference type="InterPro" id="IPR011990">
    <property type="entry name" value="TPR-like_helical_dom_sf"/>
</dbReference>
<gene>
    <name evidence="1" type="ORF">GNLVRS02_ARAD1D16412g</name>
</gene>
<sequence length="575" mass="65260">MSGMRFFSGFSGDVPPRGYLKKKKVFTALPYSPSLESSSSGGSHAVMNGFIKWTRPVIWSRLRWRSCGGRFVSTSGSLDGEYDRVLLKIATDHRTILRSHFEAQDQGKDGDNSLPIGTHEAEEIIKRAGSSLNSSYAAVTALRQQIPRERVDISVYNKFLRSVYGSSISSEIDYRAMFNSYLSLPRPAPLHILPQHLEDLLAKLMSRQEAGRANGRFSSQEWHAVFLGVLGDVVKCGMPVSLKEYTAAMQKIGRSVALRVKGEEIWPLIEEKYRELEVSGIKPDVTALNIMLAIALASRNNNMVTSVIEKYSSPHLKPDRYTLMLYMINQGIYHRNIDEVKRLYEDVVSGGFVVDMSIVNVFLKSLLNCGDPEGAEALLQSLLHNGQKYQGYPNNDMSHSTSNTKLVKKLHLMDYLISIVRQDSTIDPNLVHYEVPLVPDLMTFKIFLSYYCSGPNPDFSKVVYFFQLMASYRCYPTRGLMFEVLRAFRRQARSGTKDNWGPSQLNYIIDLICEYQQHSPENYYTYTMAHNAIETYAKVRGVRPPPQVTNLINEKPPETHVQQHKVHNVLRMLLN</sequence>
<dbReference type="AlphaFoldDB" id="A0A060TEP6"/>
<evidence type="ECO:0000313" key="1">
    <source>
        <dbReference type="EMBL" id="CDP37656.1"/>
    </source>
</evidence>
<dbReference type="PhylomeDB" id="A0A060TEP6"/>
<protein>
    <submittedName>
        <fullName evidence="1">ARAD1D16412p</fullName>
    </submittedName>
</protein>
<dbReference type="Gene3D" id="1.25.40.10">
    <property type="entry name" value="Tetratricopeptide repeat domain"/>
    <property type="match status" value="1"/>
</dbReference>